<protein>
    <submittedName>
        <fullName evidence="1">Uncharacterized protein</fullName>
    </submittedName>
</protein>
<dbReference type="VEuPathDB" id="FungiDB:CC1G_11946"/>
<dbReference type="GeneID" id="6018084"/>
<dbReference type="KEGG" id="cci:CC1G_11946"/>
<reference evidence="1 2" key="1">
    <citation type="journal article" date="2010" name="Proc. Natl. Acad. Sci. U.S.A.">
        <title>Insights into evolution of multicellular fungi from the assembled chromosomes of the mushroom Coprinopsis cinerea (Coprinus cinereus).</title>
        <authorList>
            <person name="Stajich J.E."/>
            <person name="Wilke S.K."/>
            <person name="Ahren D."/>
            <person name="Au C.H."/>
            <person name="Birren B.W."/>
            <person name="Borodovsky M."/>
            <person name="Burns C."/>
            <person name="Canback B."/>
            <person name="Casselton L.A."/>
            <person name="Cheng C.K."/>
            <person name="Deng J."/>
            <person name="Dietrich F.S."/>
            <person name="Fargo D.C."/>
            <person name="Farman M.L."/>
            <person name="Gathman A.C."/>
            <person name="Goldberg J."/>
            <person name="Guigo R."/>
            <person name="Hoegger P.J."/>
            <person name="Hooker J.B."/>
            <person name="Huggins A."/>
            <person name="James T.Y."/>
            <person name="Kamada T."/>
            <person name="Kilaru S."/>
            <person name="Kodira C."/>
            <person name="Kues U."/>
            <person name="Kupfer D."/>
            <person name="Kwan H.S."/>
            <person name="Lomsadze A."/>
            <person name="Li W."/>
            <person name="Lilly W.W."/>
            <person name="Ma L.J."/>
            <person name="Mackey A.J."/>
            <person name="Manning G."/>
            <person name="Martin F."/>
            <person name="Muraguchi H."/>
            <person name="Natvig D.O."/>
            <person name="Palmerini H."/>
            <person name="Ramesh M.A."/>
            <person name="Rehmeyer C.J."/>
            <person name="Roe B.A."/>
            <person name="Shenoy N."/>
            <person name="Stanke M."/>
            <person name="Ter-Hovhannisyan V."/>
            <person name="Tunlid A."/>
            <person name="Velagapudi R."/>
            <person name="Vision T.J."/>
            <person name="Zeng Q."/>
            <person name="Zolan M.E."/>
            <person name="Pukkila P.J."/>
        </authorList>
    </citation>
    <scope>NUCLEOTIDE SEQUENCE [LARGE SCALE GENOMIC DNA]</scope>
    <source>
        <strain evidence="2">Okayama-7 / 130 / ATCC MYA-4618 / FGSC 9003</strain>
    </source>
</reference>
<keyword evidence="2" id="KW-1185">Reference proteome</keyword>
<dbReference type="AlphaFoldDB" id="A8PHH5"/>
<name>A8PHH5_COPC7</name>
<evidence type="ECO:0000313" key="2">
    <source>
        <dbReference type="Proteomes" id="UP000001861"/>
    </source>
</evidence>
<comment type="caution">
    <text evidence="1">The sequence shown here is derived from an EMBL/GenBank/DDBJ whole genome shotgun (WGS) entry which is preliminary data.</text>
</comment>
<evidence type="ECO:0000313" key="1">
    <source>
        <dbReference type="EMBL" id="EAU80396.2"/>
    </source>
</evidence>
<dbReference type="RefSeq" id="XP_001841403.2">
    <property type="nucleotide sequence ID" value="XM_001841351.2"/>
</dbReference>
<gene>
    <name evidence="1" type="ORF">CC1G_11946</name>
</gene>
<dbReference type="InParanoid" id="A8PHH5"/>
<accession>A8PHH5</accession>
<sequence length="57" mass="6717">MERKEPLFLMTAGEPRKESALGRKNSYYRLRNLLRQDLALIEAAICNKEHKLEEGRE</sequence>
<dbReference type="EMBL" id="AACS02000006">
    <property type="protein sequence ID" value="EAU80396.2"/>
    <property type="molecule type" value="Genomic_DNA"/>
</dbReference>
<proteinExistence type="predicted"/>
<organism evidence="1 2">
    <name type="scientific">Coprinopsis cinerea (strain Okayama-7 / 130 / ATCC MYA-4618 / FGSC 9003)</name>
    <name type="common">Inky cap fungus</name>
    <name type="synonym">Hormographiella aspergillata</name>
    <dbReference type="NCBI Taxonomy" id="240176"/>
    <lineage>
        <taxon>Eukaryota</taxon>
        <taxon>Fungi</taxon>
        <taxon>Dikarya</taxon>
        <taxon>Basidiomycota</taxon>
        <taxon>Agaricomycotina</taxon>
        <taxon>Agaricomycetes</taxon>
        <taxon>Agaricomycetidae</taxon>
        <taxon>Agaricales</taxon>
        <taxon>Agaricineae</taxon>
        <taxon>Psathyrellaceae</taxon>
        <taxon>Coprinopsis</taxon>
    </lineage>
</organism>
<dbReference type="Proteomes" id="UP000001861">
    <property type="component" value="Unassembled WGS sequence"/>
</dbReference>
<dbReference type="HOGENOM" id="CLU_2996429_0_0_1"/>